<reference evidence="2" key="1">
    <citation type="journal article" date="2020" name="Cell">
        <title>Large-Scale Comparative Analyses of Tick Genomes Elucidate Their Genetic Diversity and Vector Capacities.</title>
        <authorList>
            <consortium name="Tick Genome and Microbiome Consortium (TIGMIC)"/>
            <person name="Jia N."/>
            <person name="Wang J."/>
            <person name="Shi W."/>
            <person name="Du L."/>
            <person name="Sun Y."/>
            <person name="Zhan W."/>
            <person name="Jiang J.F."/>
            <person name="Wang Q."/>
            <person name="Zhang B."/>
            <person name="Ji P."/>
            <person name="Bell-Sakyi L."/>
            <person name="Cui X.M."/>
            <person name="Yuan T.T."/>
            <person name="Jiang B.G."/>
            <person name="Yang W.F."/>
            <person name="Lam T.T."/>
            <person name="Chang Q.C."/>
            <person name="Ding S.J."/>
            <person name="Wang X.J."/>
            <person name="Zhu J.G."/>
            <person name="Ruan X.D."/>
            <person name="Zhao L."/>
            <person name="Wei J.T."/>
            <person name="Ye R.Z."/>
            <person name="Que T.C."/>
            <person name="Du C.H."/>
            <person name="Zhou Y.H."/>
            <person name="Cheng J.X."/>
            <person name="Dai P.F."/>
            <person name="Guo W.B."/>
            <person name="Han X.H."/>
            <person name="Huang E.J."/>
            <person name="Li L.F."/>
            <person name="Wei W."/>
            <person name="Gao Y.C."/>
            <person name="Liu J.Z."/>
            <person name="Shao H.Z."/>
            <person name="Wang X."/>
            <person name="Wang C.C."/>
            <person name="Yang T.C."/>
            <person name="Huo Q.B."/>
            <person name="Li W."/>
            <person name="Chen H.Y."/>
            <person name="Chen S.E."/>
            <person name="Zhou L.G."/>
            <person name="Ni X.B."/>
            <person name="Tian J.H."/>
            <person name="Sheng Y."/>
            <person name="Liu T."/>
            <person name="Pan Y.S."/>
            <person name="Xia L.Y."/>
            <person name="Li J."/>
            <person name="Zhao F."/>
            <person name="Cao W.C."/>
        </authorList>
    </citation>
    <scope>NUCLEOTIDE SEQUENCE</scope>
    <source>
        <strain evidence="2">Rmic-2018</strain>
    </source>
</reference>
<accession>A0A9J6CZ41</accession>
<feature type="compositionally biased region" description="Polar residues" evidence="1">
    <location>
        <begin position="1"/>
        <end position="27"/>
    </location>
</feature>
<proteinExistence type="predicted"/>
<sequence>MEQLNDDTTSQPPSAAAKQTVTSAQQLDKTKGNKSGHRTPRSPRHKLQREIRSPSAAHVSPARSARHPSRSRSPAPSSSSSPTASAGASRSAANASGASSPPRPTFKRARARQEHGAVRSPTRSTPAAGLSGAPPSSAGRLPRTLQSSPRPVKIGMEREHLCSFPFPVRFSFCGTSGGRPIIAADHQKEPTTTGTDPEGILPKNTVASPAVGTAAPNSAAEHNQAVQRGNAGNVLARLQKRFSIAAGEFRSGAASKPSAVYRRPGTGNPALNYYDPITGTPSALASTAIGKERVSNHCFV</sequence>
<feature type="compositionally biased region" description="Low complexity" evidence="1">
    <location>
        <begin position="71"/>
        <end position="100"/>
    </location>
</feature>
<evidence type="ECO:0000313" key="3">
    <source>
        <dbReference type="Proteomes" id="UP000821866"/>
    </source>
</evidence>
<gene>
    <name evidence="2" type="ORF">HPB51_027755</name>
</gene>
<feature type="region of interest" description="Disordered" evidence="1">
    <location>
        <begin position="1"/>
        <end position="152"/>
    </location>
</feature>
<evidence type="ECO:0000313" key="2">
    <source>
        <dbReference type="EMBL" id="KAH7964006.1"/>
    </source>
</evidence>
<evidence type="ECO:0000256" key="1">
    <source>
        <dbReference type="SAM" id="MobiDB-lite"/>
    </source>
</evidence>
<comment type="caution">
    <text evidence="2">The sequence shown here is derived from an EMBL/GenBank/DDBJ whole genome shotgun (WGS) entry which is preliminary data.</text>
</comment>
<organism evidence="2 3">
    <name type="scientific">Rhipicephalus microplus</name>
    <name type="common">Cattle tick</name>
    <name type="synonym">Boophilus microplus</name>
    <dbReference type="NCBI Taxonomy" id="6941"/>
    <lineage>
        <taxon>Eukaryota</taxon>
        <taxon>Metazoa</taxon>
        <taxon>Ecdysozoa</taxon>
        <taxon>Arthropoda</taxon>
        <taxon>Chelicerata</taxon>
        <taxon>Arachnida</taxon>
        <taxon>Acari</taxon>
        <taxon>Parasitiformes</taxon>
        <taxon>Ixodida</taxon>
        <taxon>Ixodoidea</taxon>
        <taxon>Ixodidae</taxon>
        <taxon>Rhipicephalinae</taxon>
        <taxon>Rhipicephalus</taxon>
        <taxon>Boophilus</taxon>
    </lineage>
</organism>
<dbReference type="Proteomes" id="UP000821866">
    <property type="component" value="Unassembled WGS sequence"/>
</dbReference>
<feature type="compositionally biased region" description="Low complexity" evidence="1">
    <location>
        <begin position="126"/>
        <end position="139"/>
    </location>
</feature>
<dbReference type="EMBL" id="JABSTU010004349">
    <property type="protein sequence ID" value="KAH7964006.1"/>
    <property type="molecule type" value="Genomic_DNA"/>
</dbReference>
<reference evidence="2" key="2">
    <citation type="submission" date="2021-09" db="EMBL/GenBank/DDBJ databases">
        <authorList>
            <person name="Jia N."/>
            <person name="Wang J."/>
            <person name="Shi W."/>
            <person name="Du L."/>
            <person name="Sun Y."/>
            <person name="Zhan W."/>
            <person name="Jiang J."/>
            <person name="Wang Q."/>
            <person name="Zhang B."/>
            <person name="Ji P."/>
            <person name="Sakyi L.B."/>
            <person name="Cui X."/>
            <person name="Yuan T."/>
            <person name="Jiang B."/>
            <person name="Yang W."/>
            <person name="Lam T.T.-Y."/>
            <person name="Chang Q."/>
            <person name="Ding S."/>
            <person name="Wang X."/>
            <person name="Zhu J."/>
            <person name="Ruan X."/>
            <person name="Zhao L."/>
            <person name="Wei J."/>
            <person name="Que T."/>
            <person name="Du C."/>
            <person name="Cheng J."/>
            <person name="Dai P."/>
            <person name="Han X."/>
            <person name="Huang E."/>
            <person name="Gao Y."/>
            <person name="Liu J."/>
            <person name="Shao H."/>
            <person name="Ye R."/>
            <person name="Li L."/>
            <person name="Wei W."/>
            <person name="Wang X."/>
            <person name="Wang C."/>
            <person name="Huo Q."/>
            <person name="Li W."/>
            <person name="Guo W."/>
            <person name="Chen H."/>
            <person name="Chen S."/>
            <person name="Zhou L."/>
            <person name="Zhou L."/>
            <person name="Ni X."/>
            <person name="Tian J."/>
            <person name="Zhou Y."/>
            <person name="Sheng Y."/>
            <person name="Liu T."/>
            <person name="Pan Y."/>
            <person name="Xia L."/>
            <person name="Li J."/>
            <person name="Zhao F."/>
            <person name="Cao W."/>
        </authorList>
    </citation>
    <scope>NUCLEOTIDE SEQUENCE</scope>
    <source>
        <strain evidence="2">Rmic-2018</strain>
        <tissue evidence="2">Larvae</tissue>
    </source>
</reference>
<protein>
    <submittedName>
        <fullName evidence="2">Uncharacterized protein</fullName>
    </submittedName>
</protein>
<name>A0A9J6CZ41_RHIMP</name>
<keyword evidence="3" id="KW-1185">Reference proteome</keyword>
<dbReference type="AlphaFoldDB" id="A0A9J6CZ41"/>
<feature type="compositionally biased region" description="Basic residues" evidence="1">
    <location>
        <begin position="32"/>
        <end position="47"/>
    </location>
</feature>